<dbReference type="SUPFAM" id="SSF110087">
    <property type="entry name" value="DR1885-like metal-binding protein"/>
    <property type="match status" value="1"/>
</dbReference>
<dbReference type="AlphaFoldDB" id="A0A1H3THM9"/>
<evidence type="ECO:0000256" key="1">
    <source>
        <dbReference type="SAM" id="SignalP"/>
    </source>
</evidence>
<dbReference type="GeneID" id="94693367"/>
<feature type="signal peptide" evidence="1">
    <location>
        <begin position="1"/>
        <end position="28"/>
    </location>
</feature>
<gene>
    <name evidence="2" type="ORF">SAMN05421547_12818</name>
</gene>
<evidence type="ECO:0000313" key="2">
    <source>
        <dbReference type="EMBL" id="SDZ48839.1"/>
    </source>
</evidence>
<sequence>MTTMLRRQALGMLLGTGCALTLPLTARAHDFRAGDLVIDHPYATPSIAGSSNGAAYLRGIRNKGKNADRLIGASTPAAARVELHEMKMEGDIMRMREVPFIELPAGQEVQLRHGQSHHLMLIDLKQPLREGDRFDLTLQFEKAGEYKVKVWVQQPKRMPSGHQHPH</sequence>
<name>A0A1H3THM9_9BURK</name>
<dbReference type="InterPro" id="IPR058248">
    <property type="entry name" value="Lxx211020-like"/>
</dbReference>
<dbReference type="InterPro" id="IPR006311">
    <property type="entry name" value="TAT_signal"/>
</dbReference>
<organism evidence="2 3">
    <name type="scientific">Delftia lacustris</name>
    <dbReference type="NCBI Taxonomy" id="558537"/>
    <lineage>
        <taxon>Bacteria</taxon>
        <taxon>Pseudomonadati</taxon>
        <taxon>Pseudomonadota</taxon>
        <taxon>Betaproteobacteria</taxon>
        <taxon>Burkholderiales</taxon>
        <taxon>Comamonadaceae</taxon>
        <taxon>Delftia</taxon>
    </lineage>
</organism>
<dbReference type="Pfam" id="PF04314">
    <property type="entry name" value="PCuAC"/>
    <property type="match status" value="1"/>
</dbReference>
<dbReference type="EMBL" id="FNPE01000028">
    <property type="protein sequence ID" value="SDZ48839.1"/>
    <property type="molecule type" value="Genomic_DNA"/>
</dbReference>
<evidence type="ECO:0000313" key="3">
    <source>
        <dbReference type="Proteomes" id="UP000183417"/>
    </source>
</evidence>
<keyword evidence="1" id="KW-0732">Signal</keyword>
<protein>
    <recommendedName>
        <fullName evidence="4">Copper(I)-binding protein</fullName>
    </recommendedName>
</protein>
<dbReference type="PROSITE" id="PS51257">
    <property type="entry name" value="PROKAR_LIPOPROTEIN"/>
    <property type="match status" value="1"/>
</dbReference>
<dbReference type="PROSITE" id="PS51318">
    <property type="entry name" value="TAT"/>
    <property type="match status" value="1"/>
</dbReference>
<dbReference type="PANTHER" id="PTHR36302">
    <property type="entry name" value="BLR7088 PROTEIN"/>
    <property type="match status" value="1"/>
</dbReference>
<dbReference type="Gene3D" id="2.60.40.1890">
    <property type="entry name" value="PCu(A)C copper chaperone"/>
    <property type="match status" value="1"/>
</dbReference>
<dbReference type="InterPro" id="IPR007410">
    <property type="entry name" value="LpqE-like"/>
</dbReference>
<evidence type="ECO:0008006" key="4">
    <source>
        <dbReference type="Google" id="ProtNLM"/>
    </source>
</evidence>
<dbReference type="RefSeq" id="WP_074923518.1">
    <property type="nucleotide sequence ID" value="NZ_CP141274.1"/>
</dbReference>
<proteinExistence type="predicted"/>
<dbReference type="Proteomes" id="UP000183417">
    <property type="component" value="Unassembled WGS sequence"/>
</dbReference>
<reference evidence="2 3" key="1">
    <citation type="submission" date="2016-10" db="EMBL/GenBank/DDBJ databases">
        <authorList>
            <person name="de Groot N.N."/>
        </authorList>
    </citation>
    <scope>NUCLEOTIDE SEQUENCE [LARGE SCALE GENOMIC DNA]</scope>
    <source>
        <strain evidence="2 3">LMG 24775</strain>
    </source>
</reference>
<dbReference type="InterPro" id="IPR036182">
    <property type="entry name" value="PCuAC_sf"/>
</dbReference>
<feature type="chain" id="PRO_5010249040" description="Copper(I)-binding protein" evidence="1">
    <location>
        <begin position="29"/>
        <end position="166"/>
    </location>
</feature>
<accession>A0A1H3THM9</accession>
<dbReference type="PANTHER" id="PTHR36302:SF1">
    <property type="entry name" value="COPPER CHAPERONE PCU(A)C"/>
    <property type="match status" value="1"/>
</dbReference>